<protein>
    <recommendedName>
        <fullName evidence="3">Terminase</fullName>
    </recommendedName>
</protein>
<dbReference type="RefSeq" id="WP_200981558.1">
    <property type="nucleotide sequence ID" value="NZ_CP064654.1"/>
</dbReference>
<keyword evidence="2" id="KW-1185">Reference proteome</keyword>
<evidence type="ECO:0000313" key="2">
    <source>
        <dbReference type="Proteomes" id="UP000594459"/>
    </source>
</evidence>
<evidence type="ECO:0008006" key="3">
    <source>
        <dbReference type="Google" id="ProtNLM"/>
    </source>
</evidence>
<organism evidence="1 2">
    <name type="scientific">Qipengyuania soli</name>
    <dbReference type="NCBI Taxonomy" id="2782568"/>
    <lineage>
        <taxon>Bacteria</taxon>
        <taxon>Pseudomonadati</taxon>
        <taxon>Pseudomonadota</taxon>
        <taxon>Alphaproteobacteria</taxon>
        <taxon>Sphingomonadales</taxon>
        <taxon>Erythrobacteraceae</taxon>
        <taxon>Qipengyuania</taxon>
    </lineage>
</organism>
<dbReference type="KEGG" id="qso:IRL76_11980"/>
<dbReference type="EMBL" id="CP064654">
    <property type="protein sequence ID" value="QPC98552.1"/>
    <property type="molecule type" value="Genomic_DNA"/>
</dbReference>
<accession>A0A7S8IUF2</accession>
<dbReference type="Proteomes" id="UP000594459">
    <property type="component" value="Chromosome"/>
</dbReference>
<name>A0A7S8IUF2_9SPHN</name>
<proteinExistence type="predicted"/>
<gene>
    <name evidence="1" type="ORF">IRL76_11980</name>
</gene>
<dbReference type="AlphaFoldDB" id="A0A7S8IUF2"/>
<reference evidence="1 2" key="1">
    <citation type="submission" date="2020-11" db="EMBL/GenBank/DDBJ databases">
        <title>The genome sequence of Erythrobacter sp. 6D36.</title>
        <authorList>
            <person name="Liu Y."/>
        </authorList>
    </citation>
    <scope>NUCLEOTIDE SEQUENCE [LARGE SCALE GENOMIC DNA]</scope>
    <source>
        <strain evidence="1 2">6D36</strain>
    </source>
</reference>
<sequence length="207" mass="23066">MGKAKSGDRHAWEAPFLKALRKYGSVKRAASAAGITTGPVYNRRQRSEEFVEACTKAREAFHANGGRVIRNSADKPAPRQWKRTFLDMLAETSNVTASASEANVSVREVYRTRRSDEDFAGEWRTALFEGYANLEMEVLGFLRDPAPTRKLDVAAALRLLTAHKDTIATERAARANVSAAEVRASIERKVEIFRQQVAAEQARKARD</sequence>
<evidence type="ECO:0000313" key="1">
    <source>
        <dbReference type="EMBL" id="QPC98552.1"/>
    </source>
</evidence>